<comment type="caution">
    <text evidence="2">The sequence shown here is derived from an EMBL/GenBank/DDBJ whole genome shotgun (WGS) entry which is preliminary data.</text>
</comment>
<reference evidence="2 3" key="1">
    <citation type="journal article" date="2022" name="G3 (Bethesda)">
        <title>Whole-genome sequence and methylome profiling of the almond [Prunus dulcis (Mill.) D.A. Webb] cultivar 'Nonpareil'.</title>
        <authorList>
            <person name="D'Amico-Willman K.M."/>
            <person name="Ouma W.Z."/>
            <person name="Meulia T."/>
            <person name="Sideli G.M."/>
            <person name="Gradziel T.M."/>
            <person name="Fresnedo-Ramirez J."/>
        </authorList>
    </citation>
    <scope>NUCLEOTIDE SEQUENCE [LARGE SCALE GENOMIC DNA]</scope>
    <source>
        <strain evidence="2">Clone GOH B32 T37-40</strain>
    </source>
</reference>
<organism evidence="2 3">
    <name type="scientific">Prunus dulcis</name>
    <name type="common">Almond</name>
    <name type="synonym">Amygdalus dulcis</name>
    <dbReference type="NCBI Taxonomy" id="3755"/>
    <lineage>
        <taxon>Eukaryota</taxon>
        <taxon>Viridiplantae</taxon>
        <taxon>Streptophyta</taxon>
        <taxon>Embryophyta</taxon>
        <taxon>Tracheophyta</taxon>
        <taxon>Spermatophyta</taxon>
        <taxon>Magnoliopsida</taxon>
        <taxon>eudicotyledons</taxon>
        <taxon>Gunneridae</taxon>
        <taxon>Pentapetalae</taxon>
        <taxon>rosids</taxon>
        <taxon>fabids</taxon>
        <taxon>Rosales</taxon>
        <taxon>Rosaceae</taxon>
        <taxon>Amygdaloideae</taxon>
        <taxon>Amygdaleae</taxon>
        <taxon>Prunus</taxon>
    </lineage>
</organism>
<dbReference type="Proteomes" id="UP001054821">
    <property type="component" value="Chromosome 3"/>
</dbReference>
<feature type="region of interest" description="Disordered" evidence="1">
    <location>
        <begin position="1"/>
        <end position="93"/>
    </location>
</feature>
<dbReference type="EMBL" id="JAJFAZ020000003">
    <property type="protein sequence ID" value="KAI5337479.1"/>
    <property type="molecule type" value="Genomic_DNA"/>
</dbReference>
<protein>
    <submittedName>
        <fullName evidence="2">Uncharacterized protein</fullName>
    </submittedName>
</protein>
<evidence type="ECO:0000256" key="1">
    <source>
        <dbReference type="SAM" id="MobiDB-lite"/>
    </source>
</evidence>
<dbReference type="AlphaFoldDB" id="A0AAD4Z9G8"/>
<feature type="compositionally biased region" description="Basic and acidic residues" evidence="1">
    <location>
        <begin position="9"/>
        <end position="40"/>
    </location>
</feature>
<proteinExistence type="predicted"/>
<sequence length="93" mass="10861">MFTSMRLNRNAETEEVRNFKSPDKKAKCSQREEYSGSSKERKVKSYGSPNRRRGQALRRNLFSEDSLQKVKVTKTEDCRKVRQQATDEVRGDS</sequence>
<gene>
    <name evidence="2" type="ORF">L3X38_016750</name>
</gene>
<accession>A0AAD4Z9G8</accession>
<feature type="compositionally biased region" description="Basic and acidic residues" evidence="1">
    <location>
        <begin position="73"/>
        <end position="93"/>
    </location>
</feature>
<name>A0AAD4Z9G8_PRUDU</name>
<keyword evidence="3" id="KW-1185">Reference proteome</keyword>
<evidence type="ECO:0000313" key="2">
    <source>
        <dbReference type="EMBL" id="KAI5337479.1"/>
    </source>
</evidence>
<evidence type="ECO:0000313" key="3">
    <source>
        <dbReference type="Proteomes" id="UP001054821"/>
    </source>
</evidence>